<organism evidence="1 2">
    <name type="scientific">Roseburia porci</name>
    <dbReference type="NCBI Taxonomy" id="2605790"/>
    <lineage>
        <taxon>Bacteria</taxon>
        <taxon>Bacillati</taxon>
        <taxon>Bacillota</taxon>
        <taxon>Clostridia</taxon>
        <taxon>Lachnospirales</taxon>
        <taxon>Lachnospiraceae</taxon>
        <taxon>Roseburia</taxon>
    </lineage>
</organism>
<dbReference type="Proteomes" id="UP000474024">
    <property type="component" value="Unassembled WGS sequence"/>
</dbReference>
<dbReference type="RefSeq" id="WP_154430795.1">
    <property type="nucleotide sequence ID" value="NZ_VUNI01000027.1"/>
</dbReference>
<evidence type="ECO:0000313" key="2">
    <source>
        <dbReference type="Proteomes" id="UP000474024"/>
    </source>
</evidence>
<dbReference type="AlphaFoldDB" id="A0A6L5YV32"/>
<name>A0A6L5YV32_9FIRM</name>
<comment type="caution">
    <text evidence="1">The sequence shown here is derived from an EMBL/GenBank/DDBJ whole genome shotgun (WGS) entry which is preliminary data.</text>
</comment>
<sequence>MGSKKVVKQKEKVYSTKKPTNIEDPEAYLKKRPVWAFKQCDLEHEKWSIKNNEAFFDNILSKLISYEGMTWGEIQSASGGKSVGNGTN</sequence>
<keyword evidence="2" id="KW-1185">Reference proteome</keyword>
<dbReference type="EMBL" id="VUNI01000027">
    <property type="protein sequence ID" value="MST75826.1"/>
    <property type="molecule type" value="Genomic_DNA"/>
</dbReference>
<gene>
    <name evidence="1" type="ORF">FYJ75_12625</name>
</gene>
<protein>
    <submittedName>
        <fullName evidence="1">Uncharacterized protein</fullName>
    </submittedName>
</protein>
<proteinExistence type="predicted"/>
<reference evidence="1 2" key="1">
    <citation type="submission" date="2019-08" db="EMBL/GenBank/DDBJ databases">
        <title>In-depth cultivation of the pig gut microbiome towards novel bacterial diversity and tailored functional studies.</title>
        <authorList>
            <person name="Wylensek D."/>
            <person name="Hitch T.C.A."/>
            <person name="Clavel T."/>
        </authorList>
    </citation>
    <scope>NUCLEOTIDE SEQUENCE [LARGE SCALE GENOMIC DNA]</scope>
    <source>
        <strain evidence="1 2">MUC/MUC-530-WT-4D</strain>
    </source>
</reference>
<accession>A0A6L5YV32</accession>
<evidence type="ECO:0000313" key="1">
    <source>
        <dbReference type="EMBL" id="MST75826.1"/>
    </source>
</evidence>